<evidence type="ECO:0000256" key="11">
    <source>
        <dbReference type="SAM" id="Coils"/>
    </source>
</evidence>
<evidence type="ECO:0000256" key="2">
    <source>
        <dbReference type="ARBA" id="ARBA00022475"/>
    </source>
</evidence>
<evidence type="ECO:0000256" key="3">
    <source>
        <dbReference type="ARBA" id="ARBA00022670"/>
    </source>
</evidence>
<dbReference type="RefSeq" id="WP_125017522.1">
    <property type="nucleotide sequence ID" value="NZ_RQVQ01000006.1"/>
</dbReference>
<dbReference type="Gene3D" id="3.30.2010.10">
    <property type="entry name" value="Metalloproteases ('zincins'), catalytic domain"/>
    <property type="match status" value="1"/>
</dbReference>
<dbReference type="OrthoDB" id="9789270at2"/>
<dbReference type="GO" id="GO:0006508">
    <property type="term" value="P:proteolysis"/>
    <property type="evidence" value="ECO:0007669"/>
    <property type="project" value="UniProtKB-KW"/>
</dbReference>
<evidence type="ECO:0000256" key="10">
    <source>
        <dbReference type="ARBA" id="ARBA00023136"/>
    </source>
</evidence>
<comment type="caution">
    <text evidence="14">The sequence shown here is derived from an EMBL/GenBank/DDBJ whole genome shotgun (WGS) entry which is preliminary data.</text>
</comment>
<feature type="domain" description="Peptidase M48" evidence="13">
    <location>
        <begin position="146"/>
        <end position="362"/>
    </location>
</feature>
<evidence type="ECO:0000256" key="12">
    <source>
        <dbReference type="SAM" id="Phobius"/>
    </source>
</evidence>
<evidence type="ECO:0000256" key="8">
    <source>
        <dbReference type="ARBA" id="ARBA00022989"/>
    </source>
</evidence>
<evidence type="ECO:0000256" key="6">
    <source>
        <dbReference type="ARBA" id="ARBA00022801"/>
    </source>
</evidence>
<dbReference type="EMBL" id="RQVQ01000006">
    <property type="protein sequence ID" value="RRJ92276.1"/>
    <property type="molecule type" value="Genomic_DNA"/>
</dbReference>
<feature type="transmembrane region" description="Helical" evidence="12">
    <location>
        <begin position="55"/>
        <end position="80"/>
    </location>
</feature>
<feature type="transmembrane region" description="Helical" evidence="12">
    <location>
        <begin position="20"/>
        <end position="49"/>
    </location>
</feature>
<name>A0A3P3WDX9_9FLAO</name>
<dbReference type="AlphaFoldDB" id="A0A3P3WDX9"/>
<dbReference type="GO" id="GO:0046872">
    <property type="term" value="F:metal ion binding"/>
    <property type="evidence" value="ECO:0007669"/>
    <property type="project" value="UniProtKB-KW"/>
</dbReference>
<gene>
    <name evidence="14" type="ORF">EG240_03620</name>
</gene>
<dbReference type="Proteomes" id="UP000275719">
    <property type="component" value="Unassembled WGS sequence"/>
</dbReference>
<dbReference type="GO" id="GO:0004222">
    <property type="term" value="F:metalloendopeptidase activity"/>
    <property type="evidence" value="ECO:0007669"/>
    <property type="project" value="InterPro"/>
</dbReference>
<keyword evidence="15" id="KW-1185">Reference proteome</keyword>
<comment type="cofactor">
    <cofactor evidence="1">
        <name>Zn(2+)</name>
        <dbReference type="ChEBI" id="CHEBI:29105"/>
    </cofactor>
</comment>
<proteinExistence type="predicted"/>
<keyword evidence="3" id="KW-0645">Protease</keyword>
<keyword evidence="11" id="KW-0175">Coiled coil</keyword>
<dbReference type="InterPro" id="IPR001915">
    <property type="entry name" value="Peptidase_M48"/>
</dbReference>
<sequence length="678" mass="78995">MEIQISPGFKKQAQRAILSIVLFIVSFILLTLLGLAVVAFFVFLAFKILIFMGNFIGMLLAVGLVGSAIVLLIFLFKFIFQKSSNSTEGMHQIYTSQHPKFFKMIHEIADEVGTDFPKKVFLTDQLNASVFYDSSFWSMIFPVRKNLMIGYALVNVSTEQELKGILAHEFGHFSQRSMKIGSYVYNCNRIIFSLVFENSSFEENVNKFSNGHILFKLTVGFSIYIIRGFQFVLKQFYIFLNKSNLSLSREMEFHADAVATNIVGSQVMIDSLARMDLSDRAYGSANAFTNSKYSEGFRLCNFYDVQTYVLNIIARKDKHNFNEHLPKVTLDELRLQNKSRLNIKDQWASHPTMEERIESIQRLNIQTVNNSLEPAKFLFEKPNEIELKLTKLIYPEHELTDLKELSSTEEKDMYDDFLKSVSFNEIYNGYYDNKNPLTEISKVIDVDSSVTLKSLFSDEEVALGAKYLSLNQDYKDVEYLAFQKHKIKTFDFDGIKYRKKNAENLLKNLDKELLDLKNQIESHDDLIYSFFYHKAQDKGLFLEWDSIYKTYITMDKLYDLGYKKAVKFEEVLVFMNKQSSIPVIQENLKIMKPFEEVFKTHLKELVATDLFQNDINEERRKLIINYIDNDEAYLRNEQWNDPALNLLFDCLRNISYIHSDLIFTAKKNLLDFQANQLK</sequence>
<keyword evidence="10 12" id="KW-0472">Membrane</keyword>
<keyword evidence="9" id="KW-0482">Metalloprotease</keyword>
<keyword evidence="4 12" id="KW-0812">Transmembrane</keyword>
<evidence type="ECO:0000259" key="13">
    <source>
        <dbReference type="Pfam" id="PF01435"/>
    </source>
</evidence>
<dbReference type="PANTHER" id="PTHR43221:SF2">
    <property type="entry name" value="PROTEASE HTPX HOMOLOG"/>
    <property type="match status" value="1"/>
</dbReference>
<dbReference type="CDD" id="cd07328">
    <property type="entry name" value="M48_Ste24p_like"/>
    <property type="match status" value="1"/>
</dbReference>
<protein>
    <recommendedName>
        <fullName evidence="13">Peptidase M48 domain-containing protein</fullName>
    </recommendedName>
</protein>
<dbReference type="InterPro" id="IPR050083">
    <property type="entry name" value="HtpX_protease"/>
</dbReference>
<keyword evidence="6" id="KW-0378">Hydrolase</keyword>
<keyword evidence="2" id="KW-1003">Cell membrane</keyword>
<feature type="transmembrane region" description="Helical" evidence="12">
    <location>
        <begin position="213"/>
        <end position="233"/>
    </location>
</feature>
<evidence type="ECO:0000256" key="5">
    <source>
        <dbReference type="ARBA" id="ARBA00022723"/>
    </source>
</evidence>
<keyword evidence="7" id="KW-0862">Zinc</keyword>
<keyword evidence="5" id="KW-0479">Metal-binding</keyword>
<evidence type="ECO:0000313" key="14">
    <source>
        <dbReference type="EMBL" id="RRJ92276.1"/>
    </source>
</evidence>
<keyword evidence="8 12" id="KW-1133">Transmembrane helix</keyword>
<evidence type="ECO:0000256" key="7">
    <source>
        <dbReference type="ARBA" id="ARBA00022833"/>
    </source>
</evidence>
<evidence type="ECO:0000256" key="9">
    <source>
        <dbReference type="ARBA" id="ARBA00023049"/>
    </source>
</evidence>
<dbReference type="PANTHER" id="PTHR43221">
    <property type="entry name" value="PROTEASE HTPX"/>
    <property type="match status" value="1"/>
</dbReference>
<evidence type="ECO:0000256" key="4">
    <source>
        <dbReference type="ARBA" id="ARBA00022692"/>
    </source>
</evidence>
<accession>A0A3P3WDX9</accession>
<organism evidence="14 15">
    <name type="scientific">Paenimyroides tangerinum</name>
    <dbReference type="NCBI Taxonomy" id="2488728"/>
    <lineage>
        <taxon>Bacteria</taxon>
        <taxon>Pseudomonadati</taxon>
        <taxon>Bacteroidota</taxon>
        <taxon>Flavobacteriia</taxon>
        <taxon>Flavobacteriales</taxon>
        <taxon>Flavobacteriaceae</taxon>
        <taxon>Paenimyroides</taxon>
    </lineage>
</organism>
<reference evidence="14 15" key="1">
    <citation type="submission" date="2018-11" db="EMBL/GenBank/DDBJ databases">
        <title>Flavobacterium sp. nov., YIM 102701-2 draft genome.</title>
        <authorList>
            <person name="Li G."/>
            <person name="Jiang Y."/>
        </authorList>
    </citation>
    <scope>NUCLEOTIDE SEQUENCE [LARGE SCALE GENOMIC DNA]</scope>
    <source>
        <strain evidence="14 15">YIM 102701-2</strain>
    </source>
</reference>
<dbReference type="Pfam" id="PF01435">
    <property type="entry name" value="Peptidase_M48"/>
    <property type="match status" value="1"/>
</dbReference>
<evidence type="ECO:0000313" key="15">
    <source>
        <dbReference type="Proteomes" id="UP000275719"/>
    </source>
</evidence>
<evidence type="ECO:0000256" key="1">
    <source>
        <dbReference type="ARBA" id="ARBA00001947"/>
    </source>
</evidence>
<feature type="coiled-coil region" evidence="11">
    <location>
        <begin position="492"/>
        <end position="526"/>
    </location>
</feature>